<dbReference type="EMBL" id="QOCW01000026">
    <property type="protein sequence ID" value="RBW67988.1"/>
    <property type="molecule type" value="Genomic_DNA"/>
</dbReference>
<feature type="binding site" evidence="5 7">
    <location>
        <position position="313"/>
    </location>
    <ligand>
        <name>substrate</name>
    </ligand>
</feature>
<organism evidence="9 10">
    <name type="scientific">Bacillus taeanensis</name>
    <dbReference type="NCBI Taxonomy" id="273032"/>
    <lineage>
        <taxon>Bacteria</taxon>
        <taxon>Bacillati</taxon>
        <taxon>Bacillota</taxon>
        <taxon>Bacilli</taxon>
        <taxon>Bacillales</taxon>
        <taxon>Bacillaceae</taxon>
        <taxon>Bacillus</taxon>
    </lineage>
</organism>
<gene>
    <name evidence="9" type="primary">alr</name>
    <name evidence="9" type="ORF">DS031_18790</name>
</gene>
<dbReference type="InterPro" id="IPR009006">
    <property type="entry name" value="Ala_racemase/Decarboxylase_C"/>
</dbReference>
<dbReference type="NCBIfam" id="TIGR00492">
    <property type="entry name" value="alr"/>
    <property type="match status" value="1"/>
</dbReference>
<dbReference type="PANTHER" id="PTHR30511">
    <property type="entry name" value="ALANINE RACEMASE"/>
    <property type="match status" value="1"/>
</dbReference>
<accession>A0A366XR35</accession>
<dbReference type="GO" id="GO:0008784">
    <property type="term" value="F:alanine racemase activity"/>
    <property type="evidence" value="ECO:0007669"/>
    <property type="project" value="UniProtKB-UniRule"/>
</dbReference>
<keyword evidence="4 5" id="KW-0413">Isomerase</keyword>
<dbReference type="InterPro" id="IPR029066">
    <property type="entry name" value="PLP-binding_barrel"/>
</dbReference>
<dbReference type="HAMAP" id="MF_01201">
    <property type="entry name" value="Ala_racemase"/>
    <property type="match status" value="1"/>
</dbReference>
<feature type="domain" description="Alanine racemase C-terminal" evidence="8">
    <location>
        <begin position="244"/>
        <end position="370"/>
    </location>
</feature>
<feature type="active site" description="Proton acceptor; specific for D-alanine" evidence="5">
    <location>
        <position position="40"/>
    </location>
</feature>
<dbReference type="SUPFAM" id="SSF51419">
    <property type="entry name" value="PLP-binding barrel"/>
    <property type="match status" value="1"/>
</dbReference>
<dbReference type="Pfam" id="PF00842">
    <property type="entry name" value="Ala_racemase_C"/>
    <property type="match status" value="1"/>
</dbReference>
<dbReference type="InterPro" id="IPR001608">
    <property type="entry name" value="Ala_racemase_N"/>
</dbReference>
<keyword evidence="3 5" id="KW-0663">Pyridoxal phosphate</keyword>
<comment type="pathway">
    <text evidence="5">Amino-acid biosynthesis; D-alanine biosynthesis; D-alanine from L-alanine: step 1/1.</text>
</comment>
<evidence type="ECO:0000313" key="9">
    <source>
        <dbReference type="EMBL" id="RBW67988.1"/>
    </source>
</evidence>
<dbReference type="OrthoDB" id="9813814at2"/>
<dbReference type="FunFam" id="3.20.20.10:FF:000002">
    <property type="entry name" value="Alanine racemase"/>
    <property type="match status" value="1"/>
</dbReference>
<comment type="cofactor">
    <cofactor evidence="2 5 6">
        <name>pyridoxal 5'-phosphate</name>
        <dbReference type="ChEBI" id="CHEBI:597326"/>
    </cofactor>
</comment>
<evidence type="ECO:0000256" key="4">
    <source>
        <dbReference type="ARBA" id="ARBA00023235"/>
    </source>
</evidence>
<dbReference type="SUPFAM" id="SSF50621">
    <property type="entry name" value="Alanine racemase C-terminal domain-like"/>
    <property type="match status" value="1"/>
</dbReference>
<evidence type="ECO:0000259" key="8">
    <source>
        <dbReference type="SMART" id="SM01005"/>
    </source>
</evidence>
<evidence type="ECO:0000256" key="3">
    <source>
        <dbReference type="ARBA" id="ARBA00022898"/>
    </source>
</evidence>
<dbReference type="Pfam" id="PF01168">
    <property type="entry name" value="Ala_racemase_N"/>
    <property type="match status" value="1"/>
</dbReference>
<comment type="catalytic activity">
    <reaction evidence="1 5">
        <text>L-alanine = D-alanine</text>
        <dbReference type="Rhea" id="RHEA:20249"/>
        <dbReference type="ChEBI" id="CHEBI:57416"/>
        <dbReference type="ChEBI" id="CHEBI:57972"/>
        <dbReference type="EC" id="5.1.1.1"/>
    </reaction>
</comment>
<dbReference type="PROSITE" id="PS00395">
    <property type="entry name" value="ALANINE_RACEMASE"/>
    <property type="match status" value="1"/>
</dbReference>
<dbReference type="Gene3D" id="2.40.37.10">
    <property type="entry name" value="Lyase, Ornithine Decarboxylase, Chain A, domain 1"/>
    <property type="match status" value="1"/>
</dbReference>
<dbReference type="PRINTS" id="PR00992">
    <property type="entry name" value="ALARACEMASE"/>
</dbReference>
<feature type="binding site" evidence="5 7">
    <location>
        <position position="135"/>
    </location>
    <ligand>
        <name>substrate</name>
    </ligand>
</feature>
<evidence type="ECO:0000313" key="10">
    <source>
        <dbReference type="Proteomes" id="UP000253314"/>
    </source>
</evidence>
<comment type="function">
    <text evidence="5">Catalyzes the interconversion of L-alanine and D-alanine. May also act on other amino acids.</text>
</comment>
<dbReference type="SMART" id="SM01005">
    <property type="entry name" value="Ala_racemase_C"/>
    <property type="match status" value="1"/>
</dbReference>
<dbReference type="InterPro" id="IPR000821">
    <property type="entry name" value="Ala_racemase"/>
</dbReference>
<dbReference type="EC" id="5.1.1.1" evidence="5"/>
<dbReference type="UniPathway" id="UPA00042">
    <property type="reaction ID" value="UER00497"/>
</dbReference>
<reference evidence="9 10" key="1">
    <citation type="submission" date="2018-07" db="EMBL/GenBank/DDBJ databases">
        <title>Lottiidibacillus patelloidae gen. nov., sp. nov., isolated from the intestinal tract of a marine limpet and the reclassification of B. taeanensis BH030017T, B. algicola KMM 3737T and B. hwajinpoensis SW-72T as genus Lottiidibacillus.</title>
        <authorList>
            <person name="Liu R."/>
            <person name="Huang Z."/>
        </authorList>
    </citation>
    <scope>NUCLEOTIDE SEQUENCE [LARGE SCALE GENOMIC DNA]</scope>
    <source>
        <strain evidence="9 10">BH030017</strain>
    </source>
</reference>
<comment type="similarity">
    <text evidence="5">Belongs to the alanine racemase family.</text>
</comment>
<feature type="modified residue" description="N6-(pyridoxal phosphate)lysine" evidence="5 6">
    <location>
        <position position="40"/>
    </location>
</feature>
<evidence type="ECO:0000256" key="5">
    <source>
        <dbReference type="HAMAP-Rule" id="MF_01201"/>
    </source>
</evidence>
<dbReference type="CDD" id="cd00430">
    <property type="entry name" value="PLPDE_III_AR"/>
    <property type="match status" value="1"/>
</dbReference>
<dbReference type="RefSeq" id="WP_113807590.1">
    <property type="nucleotide sequence ID" value="NZ_QOCW01000026.1"/>
</dbReference>
<dbReference type="GO" id="GO:0005829">
    <property type="term" value="C:cytosol"/>
    <property type="evidence" value="ECO:0007669"/>
    <property type="project" value="TreeGrafter"/>
</dbReference>
<dbReference type="GO" id="GO:0009252">
    <property type="term" value="P:peptidoglycan biosynthetic process"/>
    <property type="evidence" value="ECO:0007669"/>
    <property type="project" value="TreeGrafter"/>
</dbReference>
<evidence type="ECO:0000256" key="7">
    <source>
        <dbReference type="PIRSR" id="PIRSR600821-52"/>
    </source>
</evidence>
<sequence>MDHHFYRDTWAEINLDAIKANINAFQNHLPNETGIIAIVKANAYGHGALQTAKAALEAGAARLAVALLDEALLLRKAGFTVPIHVLGWVHPKDVQIAAEYNIELTIFQLEWLDETKEHISMPVKLHLKVDTGMGRLGTTTFTELKEIVKEIKHSKWLTLEGVFTHFATADEPNSSLFYRQHDRFQQVLQLLKELDSTPHIIHTSNSAAAIQLPEKSYQFIRLGISMYGLQPSPELAPPFQLHEAFSLHSCLTHVKQVQKGDTISYGAAYEASETEWIGTIPIGYADGWLRKIGAQGEVIVEGERVPIVGRICMDQMMIRLPKKMNIGTKVTLIGSQQNERISIDDLAKQLDTINYEIPCMISNRVPRVFYKDNKKIGCVNGFQNL</sequence>
<name>A0A366XR35_9BACI</name>
<dbReference type="FunFam" id="2.40.37.10:FF:000006">
    <property type="entry name" value="Alanine racemase"/>
    <property type="match status" value="1"/>
</dbReference>
<evidence type="ECO:0000256" key="2">
    <source>
        <dbReference type="ARBA" id="ARBA00001933"/>
    </source>
</evidence>
<dbReference type="InterPro" id="IPR020622">
    <property type="entry name" value="Ala_racemase_pyridoxalP-BS"/>
</dbReference>
<dbReference type="InterPro" id="IPR011079">
    <property type="entry name" value="Ala_racemase_C"/>
</dbReference>
<dbReference type="GO" id="GO:0030632">
    <property type="term" value="P:D-alanine biosynthetic process"/>
    <property type="evidence" value="ECO:0007669"/>
    <property type="project" value="UniProtKB-UniRule"/>
</dbReference>
<protein>
    <recommendedName>
        <fullName evidence="5">Alanine racemase</fullName>
        <ecNumber evidence="5">5.1.1.1</ecNumber>
    </recommendedName>
</protein>
<feature type="active site" description="Proton acceptor; specific for L-alanine" evidence="5">
    <location>
        <position position="265"/>
    </location>
</feature>
<evidence type="ECO:0000256" key="6">
    <source>
        <dbReference type="PIRSR" id="PIRSR600821-50"/>
    </source>
</evidence>
<comment type="caution">
    <text evidence="9">The sequence shown here is derived from an EMBL/GenBank/DDBJ whole genome shotgun (WGS) entry which is preliminary data.</text>
</comment>
<dbReference type="Gene3D" id="3.20.20.10">
    <property type="entry name" value="Alanine racemase"/>
    <property type="match status" value="1"/>
</dbReference>
<proteinExistence type="inferred from homology"/>
<dbReference type="Proteomes" id="UP000253314">
    <property type="component" value="Unassembled WGS sequence"/>
</dbReference>
<keyword evidence="10" id="KW-1185">Reference proteome</keyword>
<dbReference type="AlphaFoldDB" id="A0A366XR35"/>
<dbReference type="GO" id="GO:0030170">
    <property type="term" value="F:pyridoxal phosphate binding"/>
    <property type="evidence" value="ECO:0007669"/>
    <property type="project" value="UniProtKB-UniRule"/>
</dbReference>
<evidence type="ECO:0000256" key="1">
    <source>
        <dbReference type="ARBA" id="ARBA00000316"/>
    </source>
</evidence>
<dbReference type="PANTHER" id="PTHR30511:SF0">
    <property type="entry name" value="ALANINE RACEMASE, CATABOLIC-RELATED"/>
    <property type="match status" value="1"/>
</dbReference>